<dbReference type="PANTHER" id="PTHR44240">
    <property type="entry name" value="DNAJ DOMAIN (PROKARYOTIC HEAT SHOCK PROTEIN)-RELATED"/>
    <property type="match status" value="1"/>
</dbReference>
<gene>
    <name evidence="3" type="ORF">RYJ27_01280</name>
</gene>
<organism evidence="3 4">
    <name type="scientific">Microbacterium limosum</name>
    <dbReference type="NCBI Taxonomy" id="3079935"/>
    <lineage>
        <taxon>Bacteria</taxon>
        <taxon>Bacillati</taxon>
        <taxon>Actinomycetota</taxon>
        <taxon>Actinomycetes</taxon>
        <taxon>Micrococcales</taxon>
        <taxon>Microbacteriaceae</taxon>
        <taxon>Microbacterium</taxon>
    </lineage>
</organism>
<dbReference type="Proteomes" id="UP001329313">
    <property type="component" value="Chromosome"/>
</dbReference>
<sequence length="309" mass="33373">MFDSPLSQSAYDVLGVAADAGDEDLRRAYRLRLRATHPDTGGDAAAFVQVQRAWELVGTPESRAAYDRGHGFGEYAPQPDAPGWRPRGAPADTRPKARVYGHPGGWRRERYLVLVREWAGRGVDVDDPYDPALVRRAPHEIRRLLADALAEEETARIVADLGMGFTVWHDVAASGRRGEPEAKLDHIVLSPSGLYGVLSEDFGGPVSLRRGELVGGDVDGAPIAELLARMRVIARAAGVRFGGAIVVLPDDDLPQAIVEVGRVRGIPVVVCARSALATVLRRGVPGARDVGGNEMFDVRTRLQHAVSFV</sequence>
<reference evidence="3 4" key="1">
    <citation type="submission" date="2023-10" db="EMBL/GenBank/DDBJ databases">
        <title>Y20.</title>
        <authorList>
            <person name="Zhang G."/>
            <person name="Ding Y."/>
        </authorList>
    </citation>
    <scope>NUCLEOTIDE SEQUENCE [LARGE SCALE GENOMIC DNA]</scope>
    <source>
        <strain evidence="3 4">Y20</strain>
    </source>
</reference>
<dbReference type="EMBL" id="CP137080">
    <property type="protein sequence ID" value="WOQ69904.1"/>
    <property type="molecule type" value="Genomic_DNA"/>
</dbReference>
<dbReference type="KEGG" id="mliy:RYJ27_01280"/>
<evidence type="ECO:0000256" key="1">
    <source>
        <dbReference type="SAM" id="MobiDB-lite"/>
    </source>
</evidence>
<dbReference type="RefSeq" id="WP_330170998.1">
    <property type="nucleotide sequence ID" value="NZ_CP137080.1"/>
</dbReference>
<evidence type="ECO:0000313" key="3">
    <source>
        <dbReference type="EMBL" id="WOQ69904.1"/>
    </source>
</evidence>
<feature type="domain" description="J" evidence="2">
    <location>
        <begin position="8"/>
        <end position="62"/>
    </location>
</feature>
<dbReference type="Gene3D" id="1.10.287.110">
    <property type="entry name" value="DnaJ domain"/>
    <property type="match status" value="1"/>
</dbReference>
<proteinExistence type="predicted"/>
<dbReference type="InterPro" id="IPR036869">
    <property type="entry name" value="J_dom_sf"/>
</dbReference>
<protein>
    <submittedName>
        <fullName evidence="3">DnaJ domain-containing protein</fullName>
    </submittedName>
</protein>
<dbReference type="AlphaFoldDB" id="A0AAU0MIW2"/>
<dbReference type="Pfam" id="PF00226">
    <property type="entry name" value="DnaJ"/>
    <property type="match status" value="1"/>
</dbReference>
<feature type="region of interest" description="Disordered" evidence="1">
    <location>
        <begin position="75"/>
        <end position="100"/>
    </location>
</feature>
<evidence type="ECO:0000259" key="2">
    <source>
        <dbReference type="SMART" id="SM00271"/>
    </source>
</evidence>
<keyword evidence="4" id="KW-1185">Reference proteome</keyword>
<dbReference type="SUPFAM" id="SSF46565">
    <property type="entry name" value="Chaperone J-domain"/>
    <property type="match status" value="1"/>
</dbReference>
<dbReference type="PANTHER" id="PTHR44240:SF10">
    <property type="entry name" value="J DOMAIN-CONTAINING PROTEIN"/>
    <property type="match status" value="1"/>
</dbReference>
<dbReference type="InterPro" id="IPR052276">
    <property type="entry name" value="Diphthamide-biosynth_chaperone"/>
</dbReference>
<accession>A0AAU0MIW2</accession>
<dbReference type="SMART" id="SM00271">
    <property type="entry name" value="DnaJ"/>
    <property type="match status" value="1"/>
</dbReference>
<evidence type="ECO:0000313" key="4">
    <source>
        <dbReference type="Proteomes" id="UP001329313"/>
    </source>
</evidence>
<dbReference type="InterPro" id="IPR001623">
    <property type="entry name" value="DnaJ_domain"/>
</dbReference>
<name>A0AAU0MIW2_9MICO</name>